<feature type="domain" description="AB hydrolase-1" evidence="1">
    <location>
        <begin position="23"/>
        <end position="241"/>
    </location>
</feature>
<gene>
    <name evidence="2" type="ORF">ABZ921_36145</name>
</gene>
<comment type="caution">
    <text evidence="2">The sequence shown here is derived from an EMBL/GenBank/DDBJ whole genome shotgun (WGS) entry which is preliminary data.</text>
</comment>
<evidence type="ECO:0000313" key="3">
    <source>
        <dbReference type="Proteomes" id="UP001551176"/>
    </source>
</evidence>
<sequence length="258" mass="27739">MRKVVSQDGTTIACRSTGEGPPIVLMNGAFRDHTIFDALVPELAPHCTVHVYDRRGRGQSGDSPQYAVEREIEDLAAVIDDAGGQAVVFAGSTGANLALEAALAGVPITKLALHEPYFRVAPHPKPPADCMDTLRALLAEGRRGDTAEYWLRELLGLRPETIADWRQAPLWATNEANAHTLVYDTTILGDFEVPTARLATLRTPALVLNSDATGDWLKDAARATATALPGGWGLQLPGSWHRIDTDILGRVLAGFTTT</sequence>
<dbReference type="RefSeq" id="WP_359357007.1">
    <property type="nucleotide sequence ID" value="NZ_JBEYXV010000024.1"/>
</dbReference>
<dbReference type="Gene3D" id="3.40.50.1820">
    <property type="entry name" value="alpha/beta hydrolase"/>
    <property type="match status" value="1"/>
</dbReference>
<dbReference type="Proteomes" id="UP001551176">
    <property type="component" value="Unassembled WGS sequence"/>
</dbReference>
<organism evidence="2 3">
    <name type="scientific">Streptomyces atriruber</name>
    <dbReference type="NCBI Taxonomy" id="545121"/>
    <lineage>
        <taxon>Bacteria</taxon>
        <taxon>Bacillati</taxon>
        <taxon>Actinomycetota</taxon>
        <taxon>Actinomycetes</taxon>
        <taxon>Kitasatosporales</taxon>
        <taxon>Streptomycetaceae</taxon>
        <taxon>Streptomyces</taxon>
    </lineage>
</organism>
<dbReference type="InterPro" id="IPR029058">
    <property type="entry name" value="AB_hydrolase_fold"/>
</dbReference>
<name>A0ABV3BYI5_9ACTN</name>
<dbReference type="EMBL" id="JBEYXV010000024">
    <property type="protein sequence ID" value="MEU6826074.1"/>
    <property type="molecule type" value="Genomic_DNA"/>
</dbReference>
<evidence type="ECO:0000259" key="1">
    <source>
        <dbReference type="Pfam" id="PF12697"/>
    </source>
</evidence>
<reference evidence="2 3" key="1">
    <citation type="submission" date="2024-06" db="EMBL/GenBank/DDBJ databases">
        <title>The Natural Products Discovery Center: Release of the First 8490 Sequenced Strains for Exploring Actinobacteria Biosynthetic Diversity.</title>
        <authorList>
            <person name="Kalkreuter E."/>
            <person name="Kautsar S.A."/>
            <person name="Yang D."/>
            <person name="Bader C.D."/>
            <person name="Teijaro C.N."/>
            <person name="Fluegel L."/>
            <person name="Davis C.M."/>
            <person name="Simpson J.R."/>
            <person name="Lauterbach L."/>
            <person name="Steele A.D."/>
            <person name="Gui C."/>
            <person name="Meng S."/>
            <person name="Li G."/>
            <person name="Viehrig K."/>
            <person name="Ye F."/>
            <person name="Su P."/>
            <person name="Kiefer A.F."/>
            <person name="Nichols A."/>
            <person name="Cepeda A.J."/>
            <person name="Yan W."/>
            <person name="Fan B."/>
            <person name="Jiang Y."/>
            <person name="Adhikari A."/>
            <person name="Zheng C.-J."/>
            <person name="Schuster L."/>
            <person name="Cowan T.M."/>
            <person name="Smanski M.J."/>
            <person name="Chevrette M.G."/>
            <person name="De Carvalho L.P.S."/>
            <person name="Shen B."/>
        </authorList>
    </citation>
    <scope>NUCLEOTIDE SEQUENCE [LARGE SCALE GENOMIC DNA]</scope>
    <source>
        <strain evidence="2 3">NPDC046838</strain>
    </source>
</reference>
<evidence type="ECO:0000313" key="2">
    <source>
        <dbReference type="EMBL" id="MEU6826074.1"/>
    </source>
</evidence>
<dbReference type="SUPFAM" id="SSF53474">
    <property type="entry name" value="alpha/beta-Hydrolases"/>
    <property type="match status" value="1"/>
</dbReference>
<accession>A0ABV3BYI5</accession>
<keyword evidence="2" id="KW-0378">Hydrolase</keyword>
<proteinExistence type="predicted"/>
<dbReference type="InterPro" id="IPR000073">
    <property type="entry name" value="AB_hydrolase_1"/>
</dbReference>
<dbReference type="GO" id="GO:0016787">
    <property type="term" value="F:hydrolase activity"/>
    <property type="evidence" value="ECO:0007669"/>
    <property type="project" value="UniProtKB-KW"/>
</dbReference>
<dbReference type="Pfam" id="PF12697">
    <property type="entry name" value="Abhydrolase_6"/>
    <property type="match status" value="1"/>
</dbReference>
<protein>
    <submittedName>
        <fullName evidence="2">Alpha/beta fold hydrolase</fullName>
    </submittedName>
</protein>
<keyword evidence="3" id="KW-1185">Reference proteome</keyword>